<dbReference type="InterPro" id="IPR027684">
    <property type="entry name" value="TBCC"/>
</dbReference>
<dbReference type="Gene3D" id="2.160.20.70">
    <property type="match status" value="1"/>
</dbReference>
<feature type="transmembrane region" description="Helical" evidence="2">
    <location>
        <begin position="52"/>
        <end position="72"/>
    </location>
</feature>
<dbReference type="InterPro" id="IPR017901">
    <property type="entry name" value="C-CAP_CF_C-like"/>
</dbReference>
<evidence type="ECO:0000259" key="3">
    <source>
        <dbReference type="PROSITE" id="PS51329"/>
    </source>
</evidence>
<keyword evidence="2" id="KW-0472">Membrane</keyword>
<reference evidence="4 5" key="1">
    <citation type="journal article" date="2013" name="Curr. Biol.">
        <title>The Genome of the Foraminiferan Reticulomyxa filosa.</title>
        <authorList>
            <person name="Glockner G."/>
            <person name="Hulsmann N."/>
            <person name="Schleicher M."/>
            <person name="Noegel A.A."/>
            <person name="Eichinger L."/>
            <person name="Gallinger C."/>
            <person name="Pawlowski J."/>
            <person name="Sierra R."/>
            <person name="Euteneuer U."/>
            <person name="Pillet L."/>
            <person name="Moustafa A."/>
            <person name="Platzer M."/>
            <person name="Groth M."/>
            <person name="Szafranski K."/>
            <person name="Schliwa M."/>
        </authorList>
    </citation>
    <scope>NUCLEOTIDE SEQUENCE [LARGE SCALE GENOMIC DNA]</scope>
</reference>
<dbReference type="PROSITE" id="PS51329">
    <property type="entry name" value="C_CAP_COFACTOR_C"/>
    <property type="match status" value="1"/>
</dbReference>
<dbReference type="AlphaFoldDB" id="X6MQE1"/>
<evidence type="ECO:0000313" key="4">
    <source>
        <dbReference type="EMBL" id="ETO15856.1"/>
    </source>
</evidence>
<dbReference type="InterPro" id="IPR012945">
    <property type="entry name" value="Tubulin-bd_cofactor_C_dom"/>
</dbReference>
<dbReference type="PANTHER" id="PTHR15139:SF0">
    <property type="entry name" value="TUBULIN-SPECIFIC CHAPERONE C"/>
    <property type="match status" value="1"/>
</dbReference>
<dbReference type="OrthoDB" id="194775at2759"/>
<dbReference type="GO" id="GO:0005737">
    <property type="term" value="C:cytoplasm"/>
    <property type="evidence" value="ECO:0007669"/>
    <property type="project" value="TreeGrafter"/>
</dbReference>
<dbReference type="Proteomes" id="UP000023152">
    <property type="component" value="Unassembled WGS sequence"/>
</dbReference>
<evidence type="ECO:0000256" key="1">
    <source>
        <dbReference type="ARBA" id="ARBA00008848"/>
    </source>
</evidence>
<dbReference type="EMBL" id="ASPP01018743">
    <property type="protein sequence ID" value="ETO15856.1"/>
    <property type="molecule type" value="Genomic_DNA"/>
</dbReference>
<feature type="non-terminal residue" evidence="4">
    <location>
        <position position="1"/>
    </location>
</feature>
<dbReference type="GO" id="GO:0007021">
    <property type="term" value="P:tubulin complex assembly"/>
    <property type="evidence" value="ECO:0007669"/>
    <property type="project" value="TreeGrafter"/>
</dbReference>
<evidence type="ECO:0000256" key="2">
    <source>
        <dbReference type="SAM" id="Phobius"/>
    </source>
</evidence>
<keyword evidence="2" id="KW-1133">Transmembrane helix</keyword>
<evidence type="ECO:0000313" key="5">
    <source>
        <dbReference type="Proteomes" id="UP000023152"/>
    </source>
</evidence>
<keyword evidence="5" id="KW-1185">Reference proteome</keyword>
<feature type="domain" description="C-CAP/cofactor C-like" evidence="3">
    <location>
        <begin position="1"/>
        <end position="149"/>
    </location>
</feature>
<keyword evidence="2" id="KW-0812">Transmembrane</keyword>
<dbReference type="OMA" id="MEDSEHI"/>
<dbReference type="InterPro" id="IPR016098">
    <property type="entry name" value="CAP/MinC_C"/>
</dbReference>
<comment type="caution">
    <text evidence="4">The sequence shown here is derived from an EMBL/GenBank/DDBJ whole genome shotgun (WGS) entry which is preliminary data.</text>
</comment>
<gene>
    <name evidence="4" type="ORF">RFI_21508</name>
</gene>
<proteinExistence type="inferred from homology"/>
<sequence length="172" mass="20257">IHGTINGKDVWLSDLKNCKIRICDHIGALRMNNIHSCTIITGPITTSLHRSFFFFFFFCFVFIWPSLNNYMFQKKKKKKVHSMMRQCRIHDAKDTKFYIHVNSEPVIENSKGILFGVYGVQYKSLNDQISTSGIDKDVNVWDKVKDFNWFRQQQSPNWSLLPLHERSSNIHI</sequence>
<accession>X6MQE1</accession>
<name>X6MQE1_RETFI</name>
<dbReference type="PANTHER" id="PTHR15139">
    <property type="entry name" value="TUBULIN FOLDING COFACTOR C"/>
    <property type="match status" value="1"/>
</dbReference>
<organism evidence="4 5">
    <name type="scientific">Reticulomyxa filosa</name>
    <dbReference type="NCBI Taxonomy" id="46433"/>
    <lineage>
        <taxon>Eukaryota</taxon>
        <taxon>Sar</taxon>
        <taxon>Rhizaria</taxon>
        <taxon>Retaria</taxon>
        <taxon>Foraminifera</taxon>
        <taxon>Monothalamids</taxon>
        <taxon>Reticulomyxidae</taxon>
        <taxon>Reticulomyxa</taxon>
    </lineage>
</organism>
<dbReference type="GO" id="GO:0007023">
    <property type="term" value="P:post-chaperonin tubulin folding pathway"/>
    <property type="evidence" value="ECO:0007669"/>
    <property type="project" value="InterPro"/>
</dbReference>
<comment type="similarity">
    <text evidence="1">Belongs to the TBCC family.</text>
</comment>
<dbReference type="Pfam" id="PF07986">
    <property type="entry name" value="TBCC"/>
    <property type="match status" value="2"/>
</dbReference>
<protein>
    <recommendedName>
        <fullName evidence="3">C-CAP/cofactor C-like domain-containing protein</fullName>
    </recommendedName>
</protein>